<comment type="caution">
    <text evidence="1">The sequence shown here is derived from an EMBL/GenBank/DDBJ whole genome shotgun (WGS) entry which is preliminary data.</text>
</comment>
<dbReference type="EMBL" id="MAJU01000008">
    <property type="protein sequence ID" value="OCH21786.1"/>
    <property type="molecule type" value="Genomic_DNA"/>
</dbReference>
<proteinExistence type="predicted"/>
<dbReference type="Gene3D" id="1.10.8.650">
    <property type="entry name" value="Uncharacterised protein PF13642 yp_926445, C-terminal domain"/>
    <property type="match status" value="1"/>
</dbReference>
<gene>
    <name evidence="1" type="ORF">A6E04_07960</name>
</gene>
<dbReference type="InterPro" id="IPR025284">
    <property type="entry name" value="DUF4144"/>
</dbReference>
<accession>A0A1B9P099</accession>
<name>A0A1B9P099_ALILO</name>
<sequence length="109" mass="11970">MVVWPAIVKFDGDPELDYLSDIMEWERESELHYLGYQENDVLIDSIGAIFTLNDPKDNAAKIIPTNKISTLEEVTELVKAHASSLGSCCVAKIGFDSILGAIHTVKSSS</sequence>
<organism evidence="1 2">
    <name type="scientific">Aliivibrio logei</name>
    <name type="common">Vibrio logei</name>
    <dbReference type="NCBI Taxonomy" id="688"/>
    <lineage>
        <taxon>Bacteria</taxon>
        <taxon>Pseudomonadati</taxon>
        <taxon>Pseudomonadota</taxon>
        <taxon>Gammaproteobacteria</taxon>
        <taxon>Vibrionales</taxon>
        <taxon>Vibrionaceae</taxon>
        <taxon>Aliivibrio</taxon>
    </lineage>
</organism>
<dbReference type="Gene3D" id="2.40.10.320">
    <property type="entry name" value="Uncharacterised protein PF13642 yp_926445, N-terminal domain"/>
    <property type="match status" value="1"/>
</dbReference>
<dbReference type="Proteomes" id="UP000093523">
    <property type="component" value="Unassembled WGS sequence"/>
</dbReference>
<dbReference type="STRING" id="688.A6E04_07960"/>
<evidence type="ECO:0000313" key="2">
    <source>
        <dbReference type="Proteomes" id="UP000093523"/>
    </source>
</evidence>
<protein>
    <submittedName>
        <fullName evidence="1">Uncharacterized protein</fullName>
    </submittedName>
</protein>
<dbReference type="AlphaFoldDB" id="A0A1B9P099"/>
<dbReference type="Pfam" id="PF13642">
    <property type="entry name" value="DUF4144"/>
    <property type="match status" value="1"/>
</dbReference>
<dbReference type="OrthoDB" id="5771593at2"/>
<evidence type="ECO:0000313" key="1">
    <source>
        <dbReference type="EMBL" id="OCH21786.1"/>
    </source>
</evidence>
<reference evidence="1 2" key="1">
    <citation type="submission" date="2016-06" db="EMBL/GenBank/DDBJ databases">
        <authorList>
            <person name="Kjaerup R.B."/>
            <person name="Dalgaard T.S."/>
            <person name="Juul-Madsen H.R."/>
        </authorList>
    </citation>
    <scope>NUCLEOTIDE SEQUENCE [LARGE SCALE GENOMIC DNA]</scope>
    <source>
        <strain evidence="1 2">1S159</strain>
    </source>
</reference>
<dbReference type="RefSeq" id="WP_065610408.1">
    <property type="nucleotide sequence ID" value="NZ_CAWMPN010000008.1"/>
</dbReference>